<dbReference type="Proteomes" id="UP001148662">
    <property type="component" value="Unassembled WGS sequence"/>
</dbReference>
<name>A0ACC1TC85_9APHY</name>
<evidence type="ECO:0000313" key="1">
    <source>
        <dbReference type="EMBL" id="KAJ3557905.1"/>
    </source>
</evidence>
<organism evidence="1 2">
    <name type="scientific">Phlebia brevispora</name>
    <dbReference type="NCBI Taxonomy" id="194682"/>
    <lineage>
        <taxon>Eukaryota</taxon>
        <taxon>Fungi</taxon>
        <taxon>Dikarya</taxon>
        <taxon>Basidiomycota</taxon>
        <taxon>Agaricomycotina</taxon>
        <taxon>Agaricomycetes</taxon>
        <taxon>Polyporales</taxon>
        <taxon>Meruliaceae</taxon>
        <taxon>Phlebia</taxon>
    </lineage>
</organism>
<dbReference type="EMBL" id="JANHOG010000123">
    <property type="protein sequence ID" value="KAJ3557905.1"/>
    <property type="molecule type" value="Genomic_DNA"/>
</dbReference>
<accession>A0ACC1TC85</accession>
<evidence type="ECO:0000313" key="2">
    <source>
        <dbReference type="Proteomes" id="UP001148662"/>
    </source>
</evidence>
<sequence>MVIHLGRVARRDEDKQDTEHLQWTSKLQSILSIRFCYRSQKGRDTLGGGASYLDAVETVDMTDCANPHRNRSVQDVPDIA</sequence>
<comment type="caution">
    <text evidence="1">The sequence shown here is derived from an EMBL/GenBank/DDBJ whole genome shotgun (WGS) entry which is preliminary data.</text>
</comment>
<reference evidence="1" key="1">
    <citation type="submission" date="2022-07" db="EMBL/GenBank/DDBJ databases">
        <title>Genome Sequence of Phlebia brevispora.</title>
        <authorList>
            <person name="Buettner E."/>
        </authorList>
    </citation>
    <scope>NUCLEOTIDE SEQUENCE</scope>
    <source>
        <strain evidence="1">MPL23</strain>
    </source>
</reference>
<proteinExistence type="predicted"/>
<keyword evidence="2" id="KW-1185">Reference proteome</keyword>
<protein>
    <submittedName>
        <fullName evidence="1">Uncharacterized protein</fullName>
    </submittedName>
</protein>
<gene>
    <name evidence="1" type="ORF">NM688_g1219</name>
</gene>